<evidence type="ECO:0000256" key="5">
    <source>
        <dbReference type="HAMAP-Rule" id="MF_01080"/>
    </source>
</evidence>
<dbReference type="CDD" id="cd02573">
    <property type="entry name" value="PseudoU_synth_EcTruB"/>
    <property type="match status" value="1"/>
</dbReference>
<dbReference type="InterPro" id="IPR014780">
    <property type="entry name" value="tRNA_psdUridine_synth_TruB"/>
</dbReference>
<dbReference type="InterPro" id="IPR020103">
    <property type="entry name" value="PsdUridine_synth_cat_dom_sf"/>
</dbReference>
<evidence type="ECO:0000256" key="6">
    <source>
        <dbReference type="SAM" id="MobiDB-lite"/>
    </source>
</evidence>
<keyword evidence="3 5" id="KW-0819">tRNA processing</keyword>
<dbReference type="eggNOG" id="COG0130">
    <property type="taxonomic scope" value="Bacteria"/>
</dbReference>
<dbReference type="Proteomes" id="UP000019678">
    <property type="component" value="Unassembled WGS sequence"/>
</dbReference>
<evidence type="ECO:0000313" key="9">
    <source>
        <dbReference type="Proteomes" id="UP000019678"/>
    </source>
</evidence>
<dbReference type="GO" id="GO:0003723">
    <property type="term" value="F:RNA binding"/>
    <property type="evidence" value="ECO:0007669"/>
    <property type="project" value="InterPro"/>
</dbReference>
<keyword evidence="4 5" id="KW-0413">Isomerase</keyword>
<accession>A0A017T375</accession>
<dbReference type="Gene3D" id="3.30.2350.10">
    <property type="entry name" value="Pseudouridine synthase"/>
    <property type="match status" value="1"/>
</dbReference>
<protein>
    <recommendedName>
        <fullName evidence="5">tRNA pseudouridine synthase B</fullName>
        <ecNumber evidence="5">5.4.99.25</ecNumber>
    </recommendedName>
    <alternativeName>
        <fullName evidence="5">tRNA pseudouridine(55) synthase</fullName>
        <shortName evidence="5">Psi55 synthase</shortName>
    </alternativeName>
    <alternativeName>
        <fullName evidence="5">tRNA pseudouridylate synthase</fullName>
    </alternativeName>
    <alternativeName>
        <fullName evidence="5">tRNA-uridine isomerase</fullName>
    </alternativeName>
</protein>
<feature type="domain" description="Dyskerin-like" evidence="7">
    <location>
        <begin position="1"/>
        <end position="27"/>
    </location>
</feature>
<feature type="region of interest" description="Disordered" evidence="6">
    <location>
        <begin position="350"/>
        <end position="392"/>
    </location>
</feature>
<reference evidence="8 9" key="1">
    <citation type="submission" date="2013-05" db="EMBL/GenBank/DDBJ databases">
        <title>Genome assembly of Chondromyces apiculatus DSM 436.</title>
        <authorList>
            <person name="Sharma G."/>
            <person name="Khatri I."/>
            <person name="Kaur C."/>
            <person name="Mayilraj S."/>
            <person name="Subramanian S."/>
        </authorList>
    </citation>
    <scope>NUCLEOTIDE SEQUENCE [LARGE SCALE GENOMIC DNA]</scope>
    <source>
        <strain evidence="8 9">DSM 436</strain>
    </source>
</reference>
<organism evidence="8 9">
    <name type="scientific">Chondromyces apiculatus DSM 436</name>
    <dbReference type="NCBI Taxonomy" id="1192034"/>
    <lineage>
        <taxon>Bacteria</taxon>
        <taxon>Pseudomonadati</taxon>
        <taxon>Myxococcota</taxon>
        <taxon>Polyangia</taxon>
        <taxon>Polyangiales</taxon>
        <taxon>Polyangiaceae</taxon>
        <taxon>Chondromyces</taxon>
    </lineage>
</organism>
<dbReference type="GO" id="GO:1990481">
    <property type="term" value="P:mRNA pseudouridine synthesis"/>
    <property type="evidence" value="ECO:0007669"/>
    <property type="project" value="TreeGrafter"/>
</dbReference>
<feature type="active site" description="Nucleophile" evidence="5">
    <location>
        <position position="46"/>
    </location>
</feature>
<comment type="catalytic activity">
    <reaction evidence="1 5">
        <text>uridine(55) in tRNA = pseudouridine(55) in tRNA</text>
        <dbReference type="Rhea" id="RHEA:42532"/>
        <dbReference type="Rhea" id="RHEA-COMP:10101"/>
        <dbReference type="Rhea" id="RHEA-COMP:10102"/>
        <dbReference type="ChEBI" id="CHEBI:65314"/>
        <dbReference type="ChEBI" id="CHEBI:65315"/>
        <dbReference type="EC" id="5.4.99.25"/>
    </reaction>
</comment>
<evidence type="ECO:0000259" key="7">
    <source>
        <dbReference type="SMART" id="SM01136"/>
    </source>
</evidence>
<dbReference type="RefSeq" id="WP_052375912.1">
    <property type="nucleotide sequence ID" value="NZ_ASRX01000043.1"/>
</dbReference>
<comment type="similarity">
    <text evidence="2 5">Belongs to the pseudouridine synthase TruB family. Type 1 subfamily.</text>
</comment>
<dbReference type="InterPro" id="IPR002501">
    <property type="entry name" value="PsdUridine_synth_N"/>
</dbReference>
<dbReference type="PANTHER" id="PTHR13767:SF2">
    <property type="entry name" value="PSEUDOURIDYLATE SYNTHASE TRUB1"/>
    <property type="match status" value="1"/>
</dbReference>
<dbReference type="AlphaFoldDB" id="A0A017T375"/>
<dbReference type="STRING" id="1192034.CAP_5289"/>
<sequence>MKGEERAPLDGVLVVDKPRGPTSHDVVWRLRKALRTKRIGHAGTLDPMASGVLVILVGEGTKLGPYLTAQDKHYVTEVALGVGTNTLDAEGEVTETRALPGWLEEELAQLAQLSQLPKLTSEESALAAHEVAARAPRIAAALAAETARRAQVPPAHSAIKVDGQRSYALARAGKEVELAARDVEVRALGCTAVSTSPPALTLTLSVQKGYYVRSLARDLGEHLGVPAHLTALRRTASGRFTLDRALPPDAGADALRRALVPLVEAASLGLWIEQLTADGARRARLGQRLRPDDFTSPPRVDEGTDEPRAAAWIAPDGQLVAIGCARLDAEGALRISVLRGFSALSTDAAGAAPSAPFSALSGTSEAVSTETCAREEDTPTARAADEPDDEEG</sequence>
<dbReference type="EC" id="5.4.99.25" evidence="5"/>
<gene>
    <name evidence="5" type="primary">truB</name>
    <name evidence="8" type="ORF">CAP_5289</name>
</gene>
<dbReference type="EMBL" id="ASRX01000043">
    <property type="protein sequence ID" value="EYF03678.1"/>
    <property type="molecule type" value="Genomic_DNA"/>
</dbReference>
<dbReference type="PANTHER" id="PTHR13767">
    <property type="entry name" value="TRNA-PSEUDOURIDINE SYNTHASE"/>
    <property type="match status" value="1"/>
</dbReference>
<comment type="function">
    <text evidence="5">Responsible for synthesis of pseudouridine from uracil-55 in the psi GC loop of transfer RNAs.</text>
</comment>
<comment type="caution">
    <text evidence="8">The sequence shown here is derived from an EMBL/GenBank/DDBJ whole genome shotgun (WGS) entry which is preliminary data.</text>
</comment>
<feature type="compositionally biased region" description="Basic and acidic residues" evidence="6">
    <location>
        <begin position="372"/>
        <end position="385"/>
    </location>
</feature>
<dbReference type="GO" id="GO:0160148">
    <property type="term" value="F:tRNA pseudouridine(55) synthase activity"/>
    <property type="evidence" value="ECO:0007669"/>
    <property type="project" value="UniProtKB-EC"/>
</dbReference>
<dbReference type="GO" id="GO:0031119">
    <property type="term" value="P:tRNA pseudouridine synthesis"/>
    <property type="evidence" value="ECO:0007669"/>
    <property type="project" value="UniProtKB-UniRule"/>
</dbReference>
<dbReference type="SMART" id="SM01136">
    <property type="entry name" value="DKCLD"/>
    <property type="match status" value="1"/>
</dbReference>
<dbReference type="SUPFAM" id="SSF55120">
    <property type="entry name" value="Pseudouridine synthase"/>
    <property type="match status" value="1"/>
</dbReference>
<dbReference type="InterPro" id="IPR032819">
    <property type="entry name" value="TruB_C"/>
</dbReference>
<keyword evidence="9" id="KW-1185">Reference proteome</keyword>
<dbReference type="InterPro" id="IPR012960">
    <property type="entry name" value="Dyskerin-like"/>
</dbReference>
<proteinExistence type="inferred from homology"/>
<dbReference type="HAMAP" id="MF_01080">
    <property type="entry name" value="TruB_bact"/>
    <property type="match status" value="1"/>
</dbReference>
<dbReference type="Pfam" id="PF01509">
    <property type="entry name" value="TruB_N"/>
    <property type="match status" value="2"/>
</dbReference>
<evidence type="ECO:0000256" key="3">
    <source>
        <dbReference type="ARBA" id="ARBA00022694"/>
    </source>
</evidence>
<evidence type="ECO:0000313" key="8">
    <source>
        <dbReference type="EMBL" id="EYF03678.1"/>
    </source>
</evidence>
<evidence type="ECO:0000256" key="4">
    <source>
        <dbReference type="ARBA" id="ARBA00023235"/>
    </source>
</evidence>
<evidence type="ECO:0000256" key="1">
    <source>
        <dbReference type="ARBA" id="ARBA00000385"/>
    </source>
</evidence>
<evidence type="ECO:0000256" key="2">
    <source>
        <dbReference type="ARBA" id="ARBA00005642"/>
    </source>
</evidence>
<feature type="compositionally biased region" description="Low complexity" evidence="6">
    <location>
        <begin position="350"/>
        <end position="362"/>
    </location>
</feature>
<name>A0A017T375_9BACT</name>
<dbReference type="Pfam" id="PF16198">
    <property type="entry name" value="TruB_C_2"/>
    <property type="match status" value="1"/>
</dbReference>